<protein>
    <submittedName>
        <fullName evidence="1">Uncharacterized protein</fullName>
    </submittedName>
</protein>
<name>A0A7S3FJM2_9EUKA</name>
<dbReference type="EMBL" id="HBHX01070866">
    <property type="protein sequence ID" value="CAE0151864.1"/>
    <property type="molecule type" value="Transcribed_RNA"/>
</dbReference>
<evidence type="ECO:0000313" key="1">
    <source>
        <dbReference type="EMBL" id="CAE0151864.1"/>
    </source>
</evidence>
<gene>
    <name evidence="1" type="ORF">HERI1096_LOCUS39171</name>
</gene>
<organism evidence="1">
    <name type="scientific">Haptolina ericina</name>
    <dbReference type="NCBI Taxonomy" id="156174"/>
    <lineage>
        <taxon>Eukaryota</taxon>
        <taxon>Haptista</taxon>
        <taxon>Haptophyta</taxon>
        <taxon>Prymnesiophyceae</taxon>
        <taxon>Prymnesiales</taxon>
        <taxon>Prymnesiaceae</taxon>
        <taxon>Haptolina</taxon>
    </lineage>
</organism>
<reference evidence="1" key="1">
    <citation type="submission" date="2021-01" db="EMBL/GenBank/DDBJ databases">
        <authorList>
            <person name="Corre E."/>
            <person name="Pelletier E."/>
            <person name="Niang G."/>
            <person name="Scheremetjew M."/>
            <person name="Finn R."/>
            <person name="Kale V."/>
            <person name="Holt S."/>
            <person name="Cochrane G."/>
            <person name="Meng A."/>
            <person name="Brown T."/>
            <person name="Cohen L."/>
        </authorList>
    </citation>
    <scope>NUCLEOTIDE SEQUENCE</scope>
    <source>
        <strain evidence="1">CCMP281</strain>
    </source>
</reference>
<dbReference type="AlphaFoldDB" id="A0A7S3FJM2"/>
<sequence>MIPLAFGANDDLLLQSFELTEGDVPPMLSRADAARAAISVLRTGPPLHGATFECAWDYKWARSSIGTEEAVLRAARQDMRAGMLEAARGETNYRSM</sequence>
<accession>A0A7S3FJM2</accession>
<proteinExistence type="predicted"/>